<evidence type="ECO:0000259" key="6">
    <source>
        <dbReference type="Pfam" id="PF08244"/>
    </source>
</evidence>
<dbReference type="InterPro" id="IPR018053">
    <property type="entry name" value="Glyco_hydro_32_AS"/>
</dbReference>
<dbReference type="GO" id="GO:0016787">
    <property type="term" value="F:hydrolase activity"/>
    <property type="evidence" value="ECO:0007669"/>
    <property type="project" value="UniProtKB-KW"/>
</dbReference>
<dbReference type="InterPro" id="IPR013148">
    <property type="entry name" value="Glyco_hydro_32_N"/>
</dbReference>
<dbReference type="InterPro" id="IPR013320">
    <property type="entry name" value="ConA-like_dom_sf"/>
</dbReference>
<dbReference type="InterPro" id="IPR023296">
    <property type="entry name" value="Glyco_hydro_beta-prop_sf"/>
</dbReference>
<evidence type="ECO:0000256" key="4">
    <source>
        <dbReference type="RuleBase" id="RU362110"/>
    </source>
</evidence>
<name>A0ABW7H8E6_9BURK</name>
<dbReference type="Gene3D" id="2.60.120.560">
    <property type="entry name" value="Exo-inulinase, domain 1"/>
    <property type="match status" value="1"/>
</dbReference>
<dbReference type="Proteomes" id="UP001606134">
    <property type="component" value="Unassembled WGS sequence"/>
</dbReference>
<dbReference type="PANTHER" id="PTHR42800">
    <property type="entry name" value="EXOINULINASE INUD (AFU_ORTHOLOGUE AFUA_5G00480)"/>
    <property type="match status" value="1"/>
</dbReference>
<keyword evidence="2 4" id="KW-0378">Hydrolase</keyword>
<protein>
    <submittedName>
        <fullName evidence="7">Glycoside hydrolase family 32 protein</fullName>
    </submittedName>
</protein>
<dbReference type="CDD" id="cd18622">
    <property type="entry name" value="GH32_Inu-like"/>
    <property type="match status" value="1"/>
</dbReference>
<keyword evidence="3 4" id="KW-0326">Glycosidase</keyword>
<reference evidence="7 8" key="1">
    <citation type="submission" date="2024-08" db="EMBL/GenBank/DDBJ databases">
        <authorList>
            <person name="Lu H."/>
        </authorList>
    </citation>
    <scope>NUCLEOTIDE SEQUENCE [LARGE SCALE GENOMIC DNA]</scope>
    <source>
        <strain evidence="7 8">BYS78W</strain>
    </source>
</reference>
<proteinExistence type="inferred from homology"/>
<dbReference type="Pfam" id="PF08244">
    <property type="entry name" value="Glyco_hydro_32C"/>
    <property type="match status" value="1"/>
</dbReference>
<dbReference type="RefSeq" id="WP_394407155.1">
    <property type="nucleotide sequence ID" value="NZ_JBIGIC010000002.1"/>
</dbReference>
<evidence type="ECO:0000256" key="2">
    <source>
        <dbReference type="ARBA" id="ARBA00022801"/>
    </source>
</evidence>
<dbReference type="Pfam" id="PF00251">
    <property type="entry name" value="Glyco_hydro_32N"/>
    <property type="match status" value="1"/>
</dbReference>
<dbReference type="SMART" id="SM00640">
    <property type="entry name" value="Glyco_32"/>
    <property type="match status" value="1"/>
</dbReference>
<organism evidence="7 8">
    <name type="scientific">Pelomonas candidula</name>
    <dbReference type="NCBI Taxonomy" id="3299025"/>
    <lineage>
        <taxon>Bacteria</taxon>
        <taxon>Pseudomonadati</taxon>
        <taxon>Pseudomonadota</taxon>
        <taxon>Betaproteobacteria</taxon>
        <taxon>Burkholderiales</taxon>
        <taxon>Sphaerotilaceae</taxon>
        <taxon>Roseateles</taxon>
    </lineage>
</organism>
<evidence type="ECO:0000256" key="1">
    <source>
        <dbReference type="ARBA" id="ARBA00009902"/>
    </source>
</evidence>
<gene>
    <name evidence="7" type="ORF">ACG04R_05840</name>
</gene>
<keyword evidence="8" id="KW-1185">Reference proteome</keyword>
<feature type="domain" description="Glycosyl hydrolase family 32 N-terminal" evidence="5">
    <location>
        <begin position="14"/>
        <end position="313"/>
    </location>
</feature>
<dbReference type="SUPFAM" id="SSF75005">
    <property type="entry name" value="Arabinanase/levansucrase/invertase"/>
    <property type="match status" value="1"/>
</dbReference>
<evidence type="ECO:0000259" key="5">
    <source>
        <dbReference type="Pfam" id="PF00251"/>
    </source>
</evidence>
<evidence type="ECO:0000256" key="3">
    <source>
        <dbReference type="ARBA" id="ARBA00023295"/>
    </source>
</evidence>
<evidence type="ECO:0000313" key="7">
    <source>
        <dbReference type="EMBL" id="MFG6486185.1"/>
    </source>
</evidence>
<dbReference type="EMBL" id="JBIGIC010000002">
    <property type="protein sequence ID" value="MFG6486185.1"/>
    <property type="molecule type" value="Genomic_DNA"/>
</dbReference>
<dbReference type="SUPFAM" id="SSF49899">
    <property type="entry name" value="Concanavalin A-like lectins/glucanases"/>
    <property type="match status" value="1"/>
</dbReference>
<sequence length="486" mass="53246">MACDLTPQYRPAFHYTPAANWMNDPNGLVFHQGRYHLFYQYHPDGPTWGPMHWGHATSTDLLHWQEHPVALAPDALGMIFSGSAVVDHDNRSGLGAEGVAPLVAMFTHHRPADAQAGVASLEQQSLAVSLDDGRTWVKFEGNPVLPNPGLKDFRDPKLCWLAARQRWLAVVACGDCMRFYSSPDLKSWALESQFTHDLGSDGVWECGDLFPLHDAAGATWWVLLVSVTLGGPNGGSSTLYFIGDFDGHRFTPLDTQIRWLDFGPDNYAGVTWSGVDERALFIGWMSNWLYAASVPTSPWRSAMTMPRELQLRMSEDGPRVASVPARELLSLQGPATLALREVSLPLPLDLDAGLRAAVGVFVLRLEIDALRSFSLSLGSPGGDELLIGYDRDRTAWFIDRRRAGRVDFHPQFAGCHSAPRLATAPQSDLQLYVDATSVELFADDGLTAMTCLFFPREPFASMTLSSTDGLKLGALAVHPLGAGRGS</sequence>
<accession>A0ABW7H8E6</accession>
<dbReference type="PROSITE" id="PS00609">
    <property type="entry name" value="GLYCOSYL_HYDROL_F32"/>
    <property type="match status" value="1"/>
</dbReference>
<dbReference type="InterPro" id="IPR013189">
    <property type="entry name" value="Glyco_hydro_32_C"/>
</dbReference>
<evidence type="ECO:0000313" key="8">
    <source>
        <dbReference type="Proteomes" id="UP001606134"/>
    </source>
</evidence>
<comment type="similarity">
    <text evidence="1 4">Belongs to the glycosyl hydrolase 32 family.</text>
</comment>
<dbReference type="Gene3D" id="2.115.10.20">
    <property type="entry name" value="Glycosyl hydrolase domain, family 43"/>
    <property type="match status" value="1"/>
</dbReference>
<dbReference type="PANTHER" id="PTHR42800:SF1">
    <property type="entry name" value="EXOINULINASE INUD (AFU_ORTHOLOGUE AFUA_5G00480)"/>
    <property type="match status" value="1"/>
</dbReference>
<comment type="caution">
    <text evidence="7">The sequence shown here is derived from an EMBL/GenBank/DDBJ whole genome shotgun (WGS) entry which is preliminary data.</text>
</comment>
<dbReference type="InterPro" id="IPR001362">
    <property type="entry name" value="Glyco_hydro_32"/>
</dbReference>
<feature type="domain" description="Glycosyl hydrolase family 32 C-terminal" evidence="6">
    <location>
        <begin position="363"/>
        <end position="469"/>
    </location>
</feature>